<dbReference type="RefSeq" id="WP_248477996.1">
    <property type="nucleotide sequence ID" value="NZ_JALPRF010000002.1"/>
</dbReference>
<dbReference type="EMBL" id="JALPRF010000002">
    <property type="protein sequence ID" value="MCK8493454.1"/>
    <property type="molecule type" value="Genomic_DNA"/>
</dbReference>
<dbReference type="PROSITE" id="PS51608">
    <property type="entry name" value="SAM_MT_UBIE"/>
    <property type="match status" value="1"/>
</dbReference>
<evidence type="ECO:0000256" key="2">
    <source>
        <dbReference type="ARBA" id="ARBA00022603"/>
    </source>
</evidence>
<dbReference type="GO" id="GO:0032259">
    <property type="term" value="P:methylation"/>
    <property type="evidence" value="ECO:0007669"/>
    <property type="project" value="UniProtKB-KW"/>
</dbReference>
<reference evidence="5 6" key="1">
    <citation type="submission" date="2022-04" db="EMBL/GenBank/DDBJ databases">
        <title>Spirosoma sp. strain RP8 genome sequencing and assembly.</title>
        <authorList>
            <person name="Jung Y."/>
        </authorList>
    </citation>
    <scope>NUCLEOTIDE SEQUENCE [LARGE SCALE GENOMIC DNA]</scope>
    <source>
        <strain evidence="5 6">RP8</strain>
    </source>
</reference>
<keyword evidence="4" id="KW-0949">S-adenosyl-L-methionine</keyword>
<dbReference type="SUPFAM" id="SSF53335">
    <property type="entry name" value="S-adenosyl-L-methionine-dependent methyltransferases"/>
    <property type="match status" value="1"/>
</dbReference>
<keyword evidence="3 5" id="KW-0808">Transferase</keyword>
<keyword evidence="2 5" id="KW-0489">Methyltransferase</keyword>
<evidence type="ECO:0000256" key="1">
    <source>
        <dbReference type="ARBA" id="ARBA00022428"/>
    </source>
</evidence>
<keyword evidence="1" id="KW-0474">Menaquinone biosynthesis</keyword>
<dbReference type="GO" id="GO:0008168">
    <property type="term" value="F:methyltransferase activity"/>
    <property type="evidence" value="ECO:0007669"/>
    <property type="project" value="UniProtKB-KW"/>
</dbReference>
<dbReference type="Proteomes" id="UP001202180">
    <property type="component" value="Unassembled WGS sequence"/>
</dbReference>
<dbReference type="PANTHER" id="PTHR43591">
    <property type="entry name" value="METHYLTRANSFERASE"/>
    <property type="match status" value="1"/>
</dbReference>
<evidence type="ECO:0000256" key="4">
    <source>
        <dbReference type="ARBA" id="ARBA00022691"/>
    </source>
</evidence>
<keyword evidence="6" id="KW-1185">Reference proteome</keyword>
<gene>
    <name evidence="5" type="ORF">M0L20_16420</name>
</gene>
<evidence type="ECO:0000313" key="5">
    <source>
        <dbReference type="EMBL" id="MCK8493454.1"/>
    </source>
</evidence>
<dbReference type="CDD" id="cd02440">
    <property type="entry name" value="AdoMet_MTases"/>
    <property type="match status" value="1"/>
</dbReference>
<accession>A0ABT0HMQ5</accession>
<evidence type="ECO:0000256" key="3">
    <source>
        <dbReference type="ARBA" id="ARBA00022679"/>
    </source>
</evidence>
<evidence type="ECO:0000313" key="6">
    <source>
        <dbReference type="Proteomes" id="UP001202180"/>
    </source>
</evidence>
<dbReference type="InterPro" id="IPR004033">
    <property type="entry name" value="UbiE/COQ5_MeTrFase"/>
</dbReference>
<sequence length="248" mass="28151">MAFQRPKATQSIYEPEFVQALFNEMSLTYERMNTITSFGFSNRWRRQCVFEIDIQPGQTVVDLMSGMGETWGYICPKIKTNGALLGVDFSEGMLHYANQKRQRKQYASYAITIHKQNVLASTLPDQCADHVVVAFGLKTFNDDQISQLAKEIYRILKPGGQFSCVEVSVPKPALLRAFYLFYLRRIIPILGALFLGNPQTYRMLGIYCAQFKNTNQALQLFENAGLICRQTNYFFGCASGIVGEKPIT</sequence>
<dbReference type="Gene3D" id="3.40.50.150">
    <property type="entry name" value="Vaccinia Virus protein VP39"/>
    <property type="match status" value="1"/>
</dbReference>
<dbReference type="InterPro" id="IPR029063">
    <property type="entry name" value="SAM-dependent_MTases_sf"/>
</dbReference>
<dbReference type="Pfam" id="PF01209">
    <property type="entry name" value="Ubie_methyltran"/>
    <property type="match status" value="1"/>
</dbReference>
<name>A0ABT0HMQ5_9BACT</name>
<comment type="caution">
    <text evidence="5">The sequence shown here is derived from an EMBL/GenBank/DDBJ whole genome shotgun (WGS) entry which is preliminary data.</text>
</comment>
<proteinExistence type="predicted"/>
<protein>
    <submittedName>
        <fullName evidence="5">Class I SAM-dependent methyltransferase</fullName>
        <ecNumber evidence="5">2.1.1.-</ecNumber>
    </submittedName>
</protein>
<organism evidence="5 6">
    <name type="scientific">Spirosoma liriopis</name>
    <dbReference type="NCBI Taxonomy" id="2937440"/>
    <lineage>
        <taxon>Bacteria</taxon>
        <taxon>Pseudomonadati</taxon>
        <taxon>Bacteroidota</taxon>
        <taxon>Cytophagia</taxon>
        <taxon>Cytophagales</taxon>
        <taxon>Cytophagaceae</taxon>
        <taxon>Spirosoma</taxon>
    </lineage>
</organism>
<dbReference type="EC" id="2.1.1.-" evidence="5"/>
<dbReference type="PANTHER" id="PTHR43591:SF24">
    <property type="entry name" value="2-METHOXY-6-POLYPRENYL-1,4-BENZOQUINOL METHYLASE, MITOCHONDRIAL"/>
    <property type="match status" value="1"/>
</dbReference>